<evidence type="ECO:0008006" key="3">
    <source>
        <dbReference type="Google" id="ProtNLM"/>
    </source>
</evidence>
<gene>
    <name evidence="1" type="ORF">UT93_C0004G0018</name>
</gene>
<dbReference type="Pfam" id="PF08538">
    <property type="entry name" value="DUF1749"/>
    <property type="match status" value="1"/>
</dbReference>
<reference evidence="1 2" key="1">
    <citation type="journal article" date="2015" name="Nature">
        <title>rRNA introns, odd ribosomes, and small enigmatic genomes across a large radiation of phyla.</title>
        <authorList>
            <person name="Brown C.T."/>
            <person name="Hug L.A."/>
            <person name="Thomas B.C."/>
            <person name="Sharon I."/>
            <person name="Castelle C.J."/>
            <person name="Singh A."/>
            <person name="Wilkins M.J."/>
            <person name="Williams K.H."/>
            <person name="Banfield J.F."/>
        </authorList>
    </citation>
    <scope>NUCLEOTIDE SEQUENCE [LARGE SCALE GENOMIC DNA]</scope>
</reference>
<evidence type="ECO:0000313" key="2">
    <source>
        <dbReference type="Proteomes" id="UP000034627"/>
    </source>
</evidence>
<organism evidence="1 2">
    <name type="scientific">Candidatus Woesebacteria bacterium GW2011_GWF1_40_24</name>
    <dbReference type="NCBI Taxonomy" id="1618601"/>
    <lineage>
        <taxon>Bacteria</taxon>
        <taxon>Candidatus Woeseibacteriota</taxon>
    </lineage>
</organism>
<sequence>MDMYPIVKIKTSDGLTLHGFLSEPKKPSKFIKINIHGTSGNFFYNDFYEPLINSANKLGIAHLTTNNRGTGVYEIEKGTPNHGASVELFEDCLKDIDAWIEFALSRGYEKIILEGHSFGTEKSVYYMEKGKYKDKIVGLILLGFSDNVGTEEKYLKKIGKDYSDEARELVNKNEGHHLLSDIYGLAGELPISAQTYLNFVSDGSENSKALPLRKGRGLTFFQNIKVPILGVIGDKEDGEYTIIPIKNAIELLKSENKLAEVFQIKNSNHGFEGKEKELVEIIEDFIKRRILI</sequence>
<protein>
    <recommendedName>
        <fullName evidence="3">Serine aminopeptidase S33 domain-containing protein</fullName>
    </recommendedName>
</protein>
<dbReference type="EMBL" id="LBYR01000004">
    <property type="protein sequence ID" value="KKR56140.1"/>
    <property type="molecule type" value="Genomic_DNA"/>
</dbReference>
<dbReference type="Gene3D" id="3.40.50.1820">
    <property type="entry name" value="alpha/beta hydrolase"/>
    <property type="match status" value="1"/>
</dbReference>
<comment type="caution">
    <text evidence="1">The sequence shown here is derived from an EMBL/GenBank/DDBJ whole genome shotgun (WGS) entry which is preliminary data.</text>
</comment>
<dbReference type="Proteomes" id="UP000034627">
    <property type="component" value="Unassembled WGS sequence"/>
</dbReference>
<name>A0A0G0U9H2_9BACT</name>
<dbReference type="SUPFAM" id="SSF53474">
    <property type="entry name" value="alpha/beta-Hydrolases"/>
    <property type="match status" value="1"/>
</dbReference>
<dbReference type="InterPro" id="IPR029058">
    <property type="entry name" value="AB_hydrolase_fold"/>
</dbReference>
<proteinExistence type="predicted"/>
<dbReference type="AlphaFoldDB" id="A0A0G0U9H2"/>
<dbReference type="InterPro" id="IPR013744">
    <property type="entry name" value="SidJ"/>
</dbReference>
<evidence type="ECO:0000313" key="1">
    <source>
        <dbReference type="EMBL" id="KKR56140.1"/>
    </source>
</evidence>
<accession>A0A0G0U9H2</accession>